<dbReference type="GO" id="GO:0016125">
    <property type="term" value="P:sterol metabolic process"/>
    <property type="evidence" value="ECO:0007669"/>
    <property type="project" value="UniProtKB-UniRule"/>
</dbReference>
<dbReference type="GO" id="GO:0032366">
    <property type="term" value="P:intracellular sterol transport"/>
    <property type="evidence" value="ECO:0007669"/>
    <property type="project" value="UniProtKB-UniRule"/>
</dbReference>
<evidence type="ECO:0000313" key="11">
    <source>
        <dbReference type="EMBL" id="KAK7690946.1"/>
    </source>
</evidence>
<dbReference type="InterPro" id="IPR007290">
    <property type="entry name" value="Arv1"/>
</dbReference>
<evidence type="ECO:0000256" key="3">
    <source>
        <dbReference type="ARBA" id="ARBA00022448"/>
    </source>
</evidence>
<keyword evidence="4" id="KW-0812">Transmembrane</keyword>
<keyword evidence="3 10" id="KW-0813">Transport</keyword>
<evidence type="ECO:0000256" key="6">
    <source>
        <dbReference type="ARBA" id="ARBA00022989"/>
    </source>
</evidence>
<evidence type="ECO:0000256" key="2">
    <source>
        <dbReference type="ARBA" id="ARBA00009187"/>
    </source>
</evidence>
<organism evidence="11 12">
    <name type="scientific">Cerrena zonata</name>
    <dbReference type="NCBI Taxonomy" id="2478898"/>
    <lineage>
        <taxon>Eukaryota</taxon>
        <taxon>Fungi</taxon>
        <taxon>Dikarya</taxon>
        <taxon>Basidiomycota</taxon>
        <taxon>Agaricomycotina</taxon>
        <taxon>Agaricomycetes</taxon>
        <taxon>Polyporales</taxon>
        <taxon>Cerrenaceae</taxon>
        <taxon>Cerrena</taxon>
    </lineage>
</organism>
<evidence type="ECO:0000256" key="10">
    <source>
        <dbReference type="RuleBase" id="RU368065"/>
    </source>
</evidence>
<keyword evidence="7 10" id="KW-0445">Lipid transport</keyword>
<dbReference type="GO" id="GO:0000139">
    <property type="term" value="C:Golgi membrane"/>
    <property type="evidence" value="ECO:0007669"/>
    <property type="project" value="UniProtKB-SubCell"/>
</dbReference>
<gene>
    <name evidence="11" type="ORF">QCA50_006049</name>
</gene>
<dbReference type="GO" id="GO:0032541">
    <property type="term" value="C:cortical endoplasmic reticulum"/>
    <property type="evidence" value="ECO:0007669"/>
    <property type="project" value="TreeGrafter"/>
</dbReference>
<dbReference type="PANTHER" id="PTHR14467">
    <property type="entry name" value="ARV1"/>
    <property type="match status" value="1"/>
</dbReference>
<keyword evidence="9" id="KW-0472">Membrane</keyword>
<keyword evidence="10" id="KW-0333">Golgi apparatus</keyword>
<reference evidence="11 12" key="1">
    <citation type="submission" date="2022-09" db="EMBL/GenBank/DDBJ databases">
        <authorList>
            <person name="Palmer J.M."/>
        </authorList>
    </citation>
    <scope>NUCLEOTIDE SEQUENCE [LARGE SCALE GENOMIC DNA]</scope>
    <source>
        <strain evidence="11 12">DSM 7382</strain>
    </source>
</reference>
<name>A0AAW0GN43_9APHY</name>
<dbReference type="GO" id="GO:0005789">
    <property type="term" value="C:endoplasmic reticulum membrane"/>
    <property type="evidence" value="ECO:0007669"/>
    <property type="project" value="UniProtKB-SubCell"/>
</dbReference>
<evidence type="ECO:0000256" key="4">
    <source>
        <dbReference type="ARBA" id="ARBA00022692"/>
    </source>
</evidence>
<keyword evidence="10" id="KW-0746">Sphingolipid metabolism</keyword>
<accession>A0AAW0GN43</accession>
<sequence>MPICTHCSHPTPYLYTVYNTANNLRLEQCTQCHEFADPYVEHDTLTLVLDLILLKRNVYRHLLFNRGAGVRKVGTTDSQHSVRGSERKLPVSEHQMDLERTKARWIHIFKLGTVLTTVDAFIRWTHLGVSQPFDPSKINITSWNAEAIASFSRILLGCLIETLAFHAGVTLSCFLLLKSLDWARGKRKASHTSDVRSDMPTNPSGVRQEFKYSHVPLTLFYSSLTKLFLLFLLSIWRPDGSDSKLRPLPPQYNATNLFSNPVIIAALEILDEEHLDREWIVRNVLGGMAAGFGLRVVLDCHPAFTTMVVLAGWAVKTTVANLVGEWVMSGGNERTVGEMWLAYSIP</sequence>
<protein>
    <recommendedName>
        <fullName evidence="10">Protein ARV</fullName>
    </recommendedName>
</protein>
<keyword evidence="5 10" id="KW-0256">Endoplasmic reticulum</keyword>
<dbReference type="PANTHER" id="PTHR14467:SF0">
    <property type="entry name" value="PROTEIN ARV1"/>
    <property type="match status" value="1"/>
</dbReference>
<comment type="caution">
    <text evidence="11">The sequence shown here is derived from an EMBL/GenBank/DDBJ whole genome shotgun (WGS) entry which is preliminary data.</text>
</comment>
<dbReference type="Proteomes" id="UP001385951">
    <property type="component" value="Unassembled WGS sequence"/>
</dbReference>
<evidence type="ECO:0000256" key="9">
    <source>
        <dbReference type="ARBA" id="ARBA00023136"/>
    </source>
</evidence>
<keyword evidence="8 10" id="KW-0443">Lipid metabolism</keyword>
<evidence type="ECO:0000256" key="8">
    <source>
        <dbReference type="ARBA" id="ARBA00023098"/>
    </source>
</evidence>
<dbReference type="AlphaFoldDB" id="A0AAW0GN43"/>
<keyword evidence="12" id="KW-1185">Reference proteome</keyword>
<proteinExistence type="inferred from homology"/>
<comment type="subcellular location">
    <subcellularLocation>
        <location evidence="1 10">Endoplasmic reticulum membrane</location>
        <topology evidence="1 10">Multi-pass membrane protein</topology>
    </subcellularLocation>
    <subcellularLocation>
        <location evidence="10">Golgi apparatus membrane</location>
        <topology evidence="10">Multi-pass membrane protein</topology>
    </subcellularLocation>
</comment>
<dbReference type="Pfam" id="PF04161">
    <property type="entry name" value="Arv1"/>
    <property type="match status" value="1"/>
</dbReference>
<dbReference type="EMBL" id="JASBNA010000006">
    <property type="protein sequence ID" value="KAK7690946.1"/>
    <property type="molecule type" value="Genomic_DNA"/>
</dbReference>
<dbReference type="GO" id="GO:0097036">
    <property type="term" value="P:regulation of plasma membrane sterol distribution"/>
    <property type="evidence" value="ECO:0007669"/>
    <property type="project" value="UniProtKB-UniRule"/>
</dbReference>
<comment type="function">
    <text evidence="10">Mediator of sterol homeostasis involved in sterol uptake, trafficking and distribution into membranes.</text>
</comment>
<evidence type="ECO:0000313" key="12">
    <source>
        <dbReference type="Proteomes" id="UP001385951"/>
    </source>
</evidence>
<dbReference type="GO" id="GO:0006665">
    <property type="term" value="P:sphingolipid metabolic process"/>
    <property type="evidence" value="ECO:0007669"/>
    <property type="project" value="UniProtKB-UniRule"/>
</dbReference>
<comment type="function">
    <text evidence="10">Regulates also the sphingolipid metabolism.</text>
</comment>
<evidence type="ECO:0000256" key="5">
    <source>
        <dbReference type="ARBA" id="ARBA00022824"/>
    </source>
</evidence>
<evidence type="ECO:0000256" key="1">
    <source>
        <dbReference type="ARBA" id="ARBA00004477"/>
    </source>
</evidence>
<evidence type="ECO:0000256" key="7">
    <source>
        <dbReference type="ARBA" id="ARBA00023055"/>
    </source>
</evidence>
<comment type="similarity">
    <text evidence="2 10">Belongs to the ARV1 family.</text>
</comment>
<keyword evidence="6" id="KW-1133">Transmembrane helix</keyword>